<evidence type="ECO:0000313" key="3">
    <source>
        <dbReference type="Proteomes" id="UP000245711"/>
    </source>
</evidence>
<feature type="domain" description="Ribbon-helix-helix protein CopG" evidence="1">
    <location>
        <begin position="10"/>
        <end position="42"/>
    </location>
</feature>
<name>A0A2S2C2C0_9NOCA</name>
<organism evidence="2 3">
    <name type="scientific">Rhodococcus oxybenzonivorans</name>
    <dbReference type="NCBI Taxonomy" id="1990687"/>
    <lineage>
        <taxon>Bacteria</taxon>
        <taxon>Bacillati</taxon>
        <taxon>Actinomycetota</taxon>
        <taxon>Actinomycetes</taxon>
        <taxon>Mycobacteriales</taxon>
        <taxon>Nocardiaceae</taxon>
        <taxon>Rhodococcus</taxon>
    </lineage>
</organism>
<evidence type="ECO:0000259" key="1">
    <source>
        <dbReference type="Pfam" id="PF01402"/>
    </source>
</evidence>
<dbReference type="AlphaFoldDB" id="A0A2S2C2C0"/>
<dbReference type="SUPFAM" id="SSF47598">
    <property type="entry name" value="Ribbon-helix-helix"/>
    <property type="match status" value="1"/>
</dbReference>
<dbReference type="RefSeq" id="WP_109334514.1">
    <property type="nucleotide sequence ID" value="NZ_CP021354.1"/>
</dbReference>
<dbReference type="KEGG" id="roz:CBI38_29275"/>
<gene>
    <name evidence="2" type="ORF">CBI38_29275</name>
</gene>
<reference evidence="2 3" key="1">
    <citation type="submission" date="2017-05" db="EMBL/GenBank/DDBJ databases">
        <title>Isolation of Rhodococcus sp. S2-17 biodegrading of BP-3.</title>
        <authorList>
            <person name="Lee Y."/>
            <person name="Kim K.H."/>
            <person name="Chun B.H."/>
            <person name="Jung H.S."/>
            <person name="Jeon C.O."/>
        </authorList>
    </citation>
    <scope>NUCLEOTIDE SEQUENCE [LARGE SCALE GENOMIC DNA]</scope>
    <source>
        <strain evidence="2 3">S2-17</strain>
    </source>
</reference>
<protein>
    <recommendedName>
        <fullName evidence="1">Ribbon-helix-helix protein CopG domain-containing protein</fullName>
    </recommendedName>
</protein>
<dbReference type="InterPro" id="IPR010985">
    <property type="entry name" value="Ribbon_hlx_hlx"/>
</dbReference>
<dbReference type="Proteomes" id="UP000245711">
    <property type="component" value="Chromosome"/>
</dbReference>
<dbReference type="InterPro" id="IPR002145">
    <property type="entry name" value="CopG"/>
</dbReference>
<dbReference type="GO" id="GO:0006355">
    <property type="term" value="P:regulation of DNA-templated transcription"/>
    <property type="evidence" value="ECO:0007669"/>
    <property type="project" value="InterPro"/>
</dbReference>
<accession>A0A2S2C2C0</accession>
<evidence type="ECO:0000313" key="2">
    <source>
        <dbReference type="EMBL" id="AWK75037.1"/>
    </source>
</evidence>
<keyword evidence="3" id="KW-1185">Reference proteome</keyword>
<dbReference type="InterPro" id="IPR013321">
    <property type="entry name" value="Arc_rbn_hlx_hlx"/>
</dbReference>
<dbReference type="OrthoDB" id="3215765at2"/>
<dbReference type="EMBL" id="CP021354">
    <property type="protein sequence ID" value="AWK75037.1"/>
    <property type="molecule type" value="Genomic_DNA"/>
</dbReference>
<dbReference type="Gene3D" id="1.10.1220.10">
    <property type="entry name" value="Met repressor-like"/>
    <property type="match status" value="1"/>
</dbReference>
<dbReference type="Pfam" id="PF01402">
    <property type="entry name" value="RHH_1"/>
    <property type="match status" value="1"/>
</dbReference>
<sequence>MPDVLIRNFPAEDLALLDEHAARLGISRTEFLRRQLQQEARRTATSVSTADLMRFSQDFPDLNDDEVMRGAWS</sequence>
<proteinExistence type="predicted"/>